<keyword evidence="2" id="KW-1185">Reference proteome</keyword>
<gene>
    <name evidence="1" type="ORF">B521_0099</name>
</gene>
<proteinExistence type="predicted"/>
<name>A0A4Y5FEG0_9CAUD</name>
<organism evidence="1 2">
    <name type="scientific">Lactobacillus phage 521B</name>
    <dbReference type="NCBI Taxonomy" id="2510942"/>
    <lineage>
        <taxon>Viruses</taxon>
        <taxon>Duplodnaviria</taxon>
        <taxon>Heunggongvirae</taxon>
        <taxon>Uroviricota</taxon>
        <taxon>Caudoviricetes</taxon>
        <taxon>Herelleviridae</taxon>
        <taxon>Tybeckvirus</taxon>
        <taxon>Tybeckvirus tv521B</taxon>
    </lineage>
</organism>
<protein>
    <submittedName>
        <fullName evidence="1">Uncharacterized protein</fullName>
    </submittedName>
</protein>
<reference evidence="1 2" key="1">
    <citation type="submission" date="2019-02" db="EMBL/GenBank/DDBJ databases">
        <title>Isolation of virulent Lactobacillus brevis phages.</title>
        <authorList>
            <person name="Feyereisen M."/>
            <person name="Mahony J."/>
            <person name="O'Sullivan T."/>
            <person name="van Sinderen D."/>
        </authorList>
    </citation>
    <scope>NUCLEOTIDE SEQUENCE [LARGE SCALE GENOMIC DNA]</scope>
</reference>
<dbReference type="EMBL" id="MK504443">
    <property type="protein sequence ID" value="QBJ03449.1"/>
    <property type="molecule type" value="Genomic_DNA"/>
</dbReference>
<dbReference type="Proteomes" id="UP000308874">
    <property type="component" value="Segment"/>
</dbReference>
<accession>A0A4Y5FEG0</accession>
<sequence length="51" mass="6112">MDIESETYLKLAKEQLNLILEDIDNEWNSRGYIKKEVKEAINQLNMVNREE</sequence>
<evidence type="ECO:0000313" key="2">
    <source>
        <dbReference type="Proteomes" id="UP000308874"/>
    </source>
</evidence>
<evidence type="ECO:0000313" key="1">
    <source>
        <dbReference type="EMBL" id="QBJ03449.1"/>
    </source>
</evidence>